<dbReference type="RefSeq" id="WP_151148569.1">
    <property type="nucleotide sequence ID" value="NZ_WAGX01000008.1"/>
</dbReference>
<evidence type="ECO:0000313" key="1">
    <source>
        <dbReference type="EMBL" id="KAB1434482.1"/>
    </source>
</evidence>
<proteinExistence type="predicted"/>
<dbReference type="EMBL" id="WAGX01000008">
    <property type="protein sequence ID" value="KAB1434482.1"/>
    <property type="molecule type" value="Genomic_DNA"/>
</dbReference>
<keyword evidence="2" id="KW-1185">Reference proteome</keyword>
<gene>
    <name evidence="1" type="ORF">F7O84_18530</name>
</gene>
<name>A0A7V7QIC5_9FIRM</name>
<organism evidence="1 2">
    <name type="scientific">Candidatus Galacturonatibacter soehngenii</name>
    <dbReference type="NCBI Taxonomy" id="2307010"/>
    <lineage>
        <taxon>Bacteria</taxon>
        <taxon>Bacillati</taxon>
        <taxon>Bacillota</taxon>
        <taxon>Clostridia</taxon>
        <taxon>Lachnospirales</taxon>
        <taxon>Lachnospiraceae</taxon>
        <taxon>Candidatus Galacturonatibacter</taxon>
    </lineage>
</organism>
<dbReference type="AlphaFoldDB" id="A0A7V7QIC5"/>
<evidence type="ECO:0000313" key="2">
    <source>
        <dbReference type="Proteomes" id="UP000461768"/>
    </source>
</evidence>
<comment type="caution">
    <text evidence="1">The sequence shown here is derived from an EMBL/GenBank/DDBJ whole genome shotgun (WGS) entry which is preliminary data.</text>
</comment>
<sequence length="82" mass="9378">MGEVKYEVELPPFTGRNVPISEIARATGKEAQYIRVGLQRGILKFGYAIKMKDSSEYSYFCPDKKVWEETGYFRYEPNTAAG</sequence>
<reference evidence="1 2" key="1">
    <citation type="submission" date="2019-09" db="EMBL/GenBank/DDBJ databases">
        <authorList>
            <person name="Valk L.C."/>
        </authorList>
    </citation>
    <scope>NUCLEOTIDE SEQUENCE [LARGE SCALE GENOMIC DNA]</scope>
    <source>
        <strain evidence="1">GalUA</strain>
    </source>
</reference>
<protein>
    <submittedName>
        <fullName evidence="1">Uncharacterized protein</fullName>
    </submittedName>
</protein>
<dbReference type="Proteomes" id="UP000461768">
    <property type="component" value="Unassembled WGS sequence"/>
</dbReference>
<reference evidence="1 2" key="2">
    <citation type="submission" date="2020-02" db="EMBL/GenBank/DDBJ databases">
        <title>Candidatus Galacturonibacter soehngenii shows hetero-acetogenic catabolism of galacturonic acid but lacks a canonical carbon monoxide dehydrogenase/acetyl-CoA synthase complex.</title>
        <authorList>
            <person name="Diender M."/>
            <person name="Stouten G.R."/>
            <person name="Petersen J.F."/>
            <person name="Nielsen P.H."/>
            <person name="Dueholm M.S."/>
            <person name="Pronk J.T."/>
            <person name="Van Loosdrecht M.C.M."/>
        </authorList>
    </citation>
    <scope>NUCLEOTIDE SEQUENCE [LARGE SCALE GENOMIC DNA]</scope>
    <source>
        <strain evidence="1">GalUA</strain>
    </source>
</reference>
<accession>A0A7V7QIC5</accession>
<dbReference type="OrthoDB" id="2063024at2"/>